<dbReference type="PANTHER" id="PTHR38011:SF7">
    <property type="entry name" value="2,5-DIAMINO-6-RIBOSYLAMINO-4(3H)-PYRIMIDINONE 5'-PHOSPHATE REDUCTASE"/>
    <property type="match status" value="1"/>
</dbReference>
<keyword evidence="2" id="KW-0521">NADP</keyword>
<dbReference type="Proteomes" id="UP000487882">
    <property type="component" value="Unassembled WGS sequence"/>
</dbReference>
<dbReference type="InterPro" id="IPR002734">
    <property type="entry name" value="RibDG_C"/>
</dbReference>
<comment type="caution">
    <text evidence="5">The sequence shown here is derived from an EMBL/GenBank/DDBJ whole genome shotgun (WGS) entry which is preliminary data.</text>
</comment>
<comment type="pathway">
    <text evidence="1">Cofactor biosynthesis; riboflavin biosynthesis.</text>
</comment>
<dbReference type="SUPFAM" id="SSF53597">
    <property type="entry name" value="Dihydrofolate reductase-like"/>
    <property type="match status" value="1"/>
</dbReference>
<dbReference type="InterPro" id="IPR050765">
    <property type="entry name" value="Riboflavin_Biosynth_HTPR"/>
</dbReference>
<proteinExistence type="predicted"/>
<gene>
    <name evidence="5" type="ORF">GSD1FS_0600</name>
</gene>
<organism evidence="5 6">
    <name type="scientific">Bifidobacterium canis</name>
    <dbReference type="NCBI Taxonomy" id="2610880"/>
    <lineage>
        <taxon>Bacteria</taxon>
        <taxon>Bacillati</taxon>
        <taxon>Actinomycetota</taxon>
        <taxon>Actinomycetes</taxon>
        <taxon>Bifidobacteriales</taxon>
        <taxon>Bifidobacteriaceae</taxon>
        <taxon>Bifidobacterium</taxon>
    </lineage>
</organism>
<dbReference type="InterPro" id="IPR024072">
    <property type="entry name" value="DHFR-like_dom_sf"/>
</dbReference>
<keyword evidence="6" id="KW-1185">Reference proteome</keyword>
<dbReference type="EMBL" id="WNLP01000002">
    <property type="protein sequence ID" value="MUH59283.1"/>
    <property type="molecule type" value="Genomic_DNA"/>
</dbReference>
<evidence type="ECO:0000313" key="6">
    <source>
        <dbReference type="Proteomes" id="UP000487882"/>
    </source>
</evidence>
<protein>
    <submittedName>
        <fullName evidence="5">5-amino-6-(5-phosphoribosylamino)uracil reductase</fullName>
    </submittedName>
</protein>
<dbReference type="GO" id="GO:0008703">
    <property type="term" value="F:5-amino-6-(5-phosphoribosylamino)uracil reductase activity"/>
    <property type="evidence" value="ECO:0007669"/>
    <property type="project" value="InterPro"/>
</dbReference>
<name>A0A7K1J3P6_9BIFI</name>
<dbReference type="RefSeq" id="WP_155588292.1">
    <property type="nucleotide sequence ID" value="NZ_WNLP01000002.1"/>
</dbReference>
<dbReference type="PANTHER" id="PTHR38011">
    <property type="entry name" value="DIHYDROFOLATE REDUCTASE FAMILY PROTEIN (AFU_ORTHOLOGUE AFUA_8G06820)"/>
    <property type="match status" value="1"/>
</dbReference>
<evidence type="ECO:0000313" key="5">
    <source>
        <dbReference type="EMBL" id="MUH59283.1"/>
    </source>
</evidence>
<reference evidence="5 6" key="1">
    <citation type="submission" date="2019-09" db="EMBL/GenBank/DDBJ databases">
        <title>Bifidobacterium canis sp. nov., isolated from the digestive tract of German Shepherd dog puppy.</title>
        <authorList>
            <person name="Bunesova V."/>
        </authorList>
    </citation>
    <scope>NUCLEOTIDE SEQUENCE [LARGE SCALE GENOMIC DNA]</scope>
    <source>
        <strain evidence="5 6">GSD1FS</strain>
    </source>
</reference>
<accession>A0A7K1J3P6</accession>
<dbReference type="Pfam" id="PF01872">
    <property type="entry name" value="RibD_C"/>
    <property type="match status" value="1"/>
</dbReference>
<dbReference type="AlphaFoldDB" id="A0A7K1J3P6"/>
<evidence type="ECO:0000256" key="1">
    <source>
        <dbReference type="ARBA" id="ARBA00005104"/>
    </source>
</evidence>
<sequence>MPRPYIICHMMSSVDGRIDCGMTAQLAGNDVYYDSLAALDAPTRVSGRVTAQDEMASGVFDGDKTPIGHPCHSAVPANAAENGGAYEVIMDTHGTLLWNGAHSGDRHLLIAMSGQAPQAYADYLDSKGIAWIAAGTDSIDLAQVCSILATDFGVERMAVVGGAHINGGFLKAGLLDEISVVIGPGIDGREGMPGVFDGLAPNAPVTHLKLISCEPSSESGAVWLRYKTL</sequence>
<keyword evidence="3" id="KW-0560">Oxidoreductase</keyword>
<evidence type="ECO:0000259" key="4">
    <source>
        <dbReference type="Pfam" id="PF01872"/>
    </source>
</evidence>
<evidence type="ECO:0000256" key="2">
    <source>
        <dbReference type="ARBA" id="ARBA00022857"/>
    </source>
</evidence>
<dbReference type="Gene3D" id="3.40.430.10">
    <property type="entry name" value="Dihydrofolate Reductase, subunit A"/>
    <property type="match status" value="1"/>
</dbReference>
<dbReference type="GO" id="GO:0009231">
    <property type="term" value="P:riboflavin biosynthetic process"/>
    <property type="evidence" value="ECO:0007669"/>
    <property type="project" value="InterPro"/>
</dbReference>
<evidence type="ECO:0000256" key="3">
    <source>
        <dbReference type="ARBA" id="ARBA00023002"/>
    </source>
</evidence>
<feature type="domain" description="Bacterial bifunctional deaminase-reductase C-terminal" evidence="4">
    <location>
        <begin position="4"/>
        <end position="217"/>
    </location>
</feature>